<reference evidence="5 6" key="1">
    <citation type="submission" date="2016-02" db="EMBL/GenBank/DDBJ databases">
        <title>Genome sequence of Clostridium thermobutyricum DSM 4928.</title>
        <authorList>
            <person name="Poehlein A."/>
            <person name="Daniel R."/>
        </authorList>
    </citation>
    <scope>NUCLEOTIDE SEQUENCE [LARGE SCALE GENOMIC DNA]</scope>
    <source>
        <strain evidence="5 6">DSM 4928</strain>
    </source>
</reference>
<comment type="caution">
    <text evidence="5">The sequence shown here is derived from an EMBL/GenBank/DDBJ whole genome shotgun (WGS) entry which is preliminary data.</text>
</comment>
<dbReference type="PROSITE" id="PS51123">
    <property type="entry name" value="OMPA_2"/>
    <property type="match status" value="1"/>
</dbReference>
<evidence type="ECO:0000259" key="4">
    <source>
        <dbReference type="PROSITE" id="PS51123"/>
    </source>
</evidence>
<dbReference type="RefSeq" id="WP_080022348.1">
    <property type="nucleotide sequence ID" value="NZ_LTAY01000028.1"/>
</dbReference>
<feature type="region of interest" description="Disordered" evidence="2">
    <location>
        <begin position="178"/>
        <end position="203"/>
    </location>
</feature>
<dbReference type="EMBL" id="LTAY01000028">
    <property type="protein sequence ID" value="OPX48786.1"/>
    <property type="molecule type" value="Genomic_DNA"/>
</dbReference>
<evidence type="ECO:0000313" key="6">
    <source>
        <dbReference type="Proteomes" id="UP000191448"/>
    </source>
</evidence>
<organism evidence="5 6">
    <name type="scientific">Clostridium thermobutyricum DSM 4928</name>
    <dbReference type="NCBI Taxonomy" id="1121339"/>
    <lineage>
        <taxon>Bacteria</taxon>
        <taxon>Bacillati</taxon>
        <taxon>Bacillota</taxon>
        <taxon>Clostridia</taxon>
        <taxon>Eubacteriales</taxon>
        <taxon>Clostridiaceae</taxon>
        <taxon>Clostridium</taxon>
    </lineage>
</organism>
<dbReference type="GO" id="GO:0016020">
    <property type="term" value="C:membrane"/>
    <property type="evidence" value="ECO:0007669"/>
    <property type="project" value="UniProtKB-UniRule"/>
</dbReference>
<protein>
    <recommendedName>
        <fullName evidence="4">OmpA-like domain-containing protein</fullName>
    </recommendedName>
</protein>
<sequence>MKIRSRRYKSREEDGSYWPSFVDVMTTTALVFFFLMIIAMGLSSLFVDNISIKRETIYNKIQENLNSNEVDKNIMYFDRDEGKMILNTETFFDTGKWDLKSDGKIMAEQLGEIFYSILEDEMLREEIEYIEVVGHTDYAGNTIDNRKLSTERAMSFLNQMVKMDSKLENDFGGKFKASGMSEFETNPNKEDRDREDYSKDDIENVASQRKIEIKMVFSNKDLEKAIKDRVSDQKGN</sequence>
<feature type="transmembrane region" description="Helical" evidence="3">
    <location>
        <begin position="21"/>
        <end position="47"/>
    </location>
</feature>
<keyword evidence="3" id="KW-1133">Transmembrane helix</keyword>
<keyword evidence="3" id="KW-0812">Transmembrane</keyword>
<dbReference type="Gene3D" id="3.30.1330.60">
    <property type="entry name" value="OmpA-like domain"/>
    <property type="match status" value="1"/>
</dbReference>
<gene>
    <name evidence="5" type="ORF">CLTHE_10750</name>
</gene>
<keyword evidence="1 3" id="KW-0472">Membrane</keyword>
<accession>A0A1V4SXU4</accession>
<evidence type="ECO:0000313" key="5">
    <source>
        <dbReference type="EMBL" id="OPX48786.1"/>
    </source>
</evidence>
<name>A0A1V4SXU4_9CLOT</name>
<feature type="compositionally biased region" description="Basic and acidic residues" evidence="2">
    <location>
        <begin position="187"/>
        <end position="202"/>
    </location>
</feature>
<proteinExistence type="predicted"/>
<dbReference type="SUPFAM" id="SSF103088">
    <property type="entry name" value="OmpA-like"/>
    <property type="match status" value="1"/>
</dbReference>
<dbReference type="OrthoDB" id="9805566at2"/>
<dbReference type="InterPro" id="IPR036737">
    <property type="entry name" value="OmpA-like_sf"/>
</dbReference>
<dbReference type="Proteomes" id="UP000191448">
    <property type="component" value="Unassembled WGS sequence"/>
</dbReference>
<dbReference type="InterPro" id="IPR006665">
    <property type="entry name" value="OmpA-like"/>
</dbReference>
<dbReference type="AlphaFoldDB" id="A0A1V4SXU4"/>
<evidence type="ECO:0000256" key="1">
    <source>
        <dbReference type="PROSITE-ProRule" id="PRU00473"/>
    </source>
</evidence>
<feature type="domain" description="OmpA-like" evidence="4">
    <location>
        <begin position="79"/>
        <end position="219"/>
    </location>
</feature>
<evidence type="ECO:0000256" key="2">
    <source>
        <dbReference type="SAM" id="MobiDB-lite"/>
    </source>
</evidence>
<evidence type="ECO:0000256" key="3">
    <source>
        <dbReference type="SAM" id="Phobius"/>
    </source>
</evidence>